<proteinExistence type="predicted"/>
<name>A0A7J5AEM5_9FLAO</name>
<gene>
    <name evidence="1" type="ORF">F7018_11580</name>
</gene>
<sequence>MKKLLENIEKVEFTTGNNFSYDLDREFKLIASNLEPIQKENLKADFNQFLAKGRFTILNTFGGGILFLKVPEPIEKIKIEARPKFKDFEASVLFNSKRRRPENIKYKPNARVKETTLWNVELIFPDFFSYQKEIQKALLLIIGKIVKRICEYGQTNFAYMKIENDFEIELLIDNQIESKLKVQIN</sequence>
<evidence type="ECO:0000313" key="1">
    <source>
        <dbReference type="EMBL" id="KAB1155943.1"/>
    </source>
</evidence>
<protein>
    <submittedName>
        <fullName evidence="1">Uncharacterized protein</fullName>
    </submittedName>
</protein>
<reference evidence="1 2" key="1">
    <citation type="submission" date="2019-09" db="EMBL/GenBank/DDBJ databases">
        <authorList>
            <person name="Cao W.R."/>
        </authorList>
    </citation>
    <scope>NUCLEOTIDE SEQUENCE [LARGE SCALE GENOMIC DNA]</scope>
    <source>
        <strain evidence="2">a4</strain>
    </source>
</reference>
<dbReference type="EMBL" id="WAAU01000021">
    <property type="protein sequence ID" value="KAB1155943.1"/>
    <property type="molecule type" value="Genomic_DNA"/>
</dbReference>
<evidence type="ECO:0000313" key="2">
    <source>
        <dbReference type="Proteomes" id="UP000467305"/>
    </source>
</evidence>
<dbReference type="Proteomes" id="UP000467305">
    <property type="component" value="Unassembled WGS sequence"/>
</dbReference>
<comment type="caution">
    <text evidence="1">The sequence shown here is derived from an EMBL/GenBank/DDBJ whole genome shotgun (WGS) entry which is preliminary data.</text>
</comment>
<keyword evidence="2" id="KW-1185">Reference proteome</keyword>
<dbReference type="RefSeq" id="WP_150900232.1">
    <property type="nucleotide sequence ID" value="NZ_WAAU01000021.1"/>
</dbReference>
<accession>A0A7J5AEM5</accession>
<dbReference type="AlphaFoldDB" id="A0A7J5AEM5"/>
<dbReference type="OrthoDB" id="1492492at2"/>
<organism evidence="1 2">
    <name type="scientific">Tenacibaculum aiptasiae</name>
    <dbReference type="NCBI Taxonomy" id="426481"/>
    <lineage>
        <taxon>Bacteria</taxon>
        <taxon>Pseudomonadati</taxon>
        <taxon>Bacteroidota</taxon>
        <taxon>Flavobacteriia</taxon>
        <taxon>Flavobacteriales</taxon>
        <taxon>Flavobacteriaceae</taxon>
        <taxon>Tenacibaculum</taxon>
    </lineage>
</organism>